<dbReference type="EMBL" id="LBMM01000022">
    <property type="protein sequence ID" value="KMR05306.1"/>
    <property type="molecule type" value="Genomic_DNA"/>
</dbReference>
<dbReference type="PaxDb" id="67767-A0A0J7LAR9"/>
<keyword evidence="3" id="KW-1185">Reference proteome</keyword>
<evidence type="ECO:0000313" key="2">
    <source>
        <dbReference type="EMBL" id="KMR05306.1"/>
    </source>
</evidence>
<organism evidence="2 3">
    <name type="scientific">Lasius niger</name>
    <name type="common">Black garden ant</name>
    <dbReference type="NCBI Taxonomy" id="67767"/>
    <lineage>
        <taxon>Eukaryota</taxon>
        <taxon>Metazoa</taxon>
        <taxon>Ecdysozoa</taxon>
        <taxon>Arthropoda</taxon>
        <taxon>Hexapoda</taxon>
        <taxon>Insecta</taxon>
        <taxon>Pterygota</taxon>
        <taxon>Neoptera</taxon>
        <taxon>Endopterygota</taxon>
        <taxon>Hymenoptera</taxon>
        <taxon>Apocrita</taxon>
        <taxon>Aculeata</taxon>
        <taxon>Formicoidea</taxon>
        <taxon>Formicidae</taxon>
        <taxon>Formicinae</taxon>
        <taxon>Lasius</taxon>
        <taxon>Lasius</taxon>
    </lineage>
</organism>
<dbReference type="Proteomes" id="UP000036403">
    <property type="component" value="Unassembled WGS sequence"/>
</dbReference>
<name>A0A0J7LAR9_LASNI</name>
<sequence>MIDLFAVRDTSIFALQSLCVRMNLAVAGIRHLAVLVGGFASADVPGEHEINDDDNHEAQGDQEYYGHPVEPFRGLHLPGKTAQRA</sequence>
<protein>
    <submittedName>
        <fullName evidence="2">Mycothione reductase</fullName>
    </submittedName>
</protein>
<evidence type="ECO:0000313" key="3">
    <source>
        <dbReference type="Proteomes" id="UP000036403"/>
    </source>
</evidence>
<dbReference type="AlphaFoldDB" id="A0A0J7LAR9"/>
<gene>
    <name evidence="2" type="ORF">RF55_82</name>
</gene>
<accession>A0A0J7LAR9</accession>
<feature type="region of interest" description="Disordered" evidence="1">
    <location>
        <begin position="46"/>
        <end position="85"/>
    </location>
</feature>
<proteinExistence type="predicted"/>
<evidence type="ECO:0000256" key="1">
    <source>
        <dbReference type="SAM" id="MobiDB-lite"/>
    </source>
</evidence>
<reference evidence="2 3" key="1">
    <citation type="submission" date="2015-04" db="EMBL/GenBank/DDBJ databases">
        <title>Lasius niger genome sequencing.</title>
        <authorList>
            <person name="Konorov E.A."/>
            <person name="Nikitin M.A."/>
            <person name="Kirill M.V."/>
            <person name="Chang P."/>
        </authorList>
    </citation>
    <scope>NUCLEOTIDE SEQUENCE [LARGE SCALE GENOMIC DNA]</scope>
    <source>
        <tissue evidence="2">Whole</tissue>
    </source>
</reference>
<comment type="caution">
    <text evidence="2">The sequence shown here is derived from an EMBL/GenBank/DDBJ whole genome shotgun (WGS) entry which is preliminary data.</text>
</comment>